<comment type="similarity">
    <text evidence="1">Belongs to the enoyl-CoA hydratase/isomerase family.</text>
</comment>
<dbReference type="GO" id="GO:0005739">
    <property type="term" value="C:mitochondrion"/>
    <property type="evidence" value="ECO:0007669"/>
    <property type="project" value="TreeGrafter"/>
</dbReference>
<dbReference type="FunFam" id="1.10.12.10:FF:000001">
    <property type="entry name" value="Probable enoyl-CoA hydratase, mitochondrial"/>
    <property type="match status" value="1"/>
</dbReference>
<dbReference type="CDD" id="cd06558">
    <property type="entry name" value="crotonase-like"/>
    <property type="match status" value="1"/>
</dbReference>
<dbReference type="InterPro" id="IPR029045">
    <property type="entry name" value="ClpP/crotonase-like_dom_sf"/>
</dbReference>
<comment type="caution">
    <text evidence="3">The sequence shown here is derived from an EMBL/GenBank/DDBJ whole genome shotgun (WGS) entry which is preliminary data.</text>
</comment>
<reference evidence="3 4" key="1">
    <citation type="submission" date="2018-11" db="EMBL/GenBank/DDBJ databases">
        <title>Genome sequence of Apiotrichum porosum DSM 27194.</title>
        <authorList>
            <person name="Aliyu H."/>
            <person name="Gorte O."/>
            <person name="Ochsenreither K."/>
        </authorList>
    </citation>
    <scope>NUCLEOTIDE SEQUENCE [LARGE SCALE GENOMIC DNA]</scope>
    <source>
        <strain evidence="3 4">DSM 27194</strain>
    </source>
</reference>
<dbReference type="SUPFAM" id="SSF52096">
    <property type="entry name" value="ClpP/crotonase"/>
    <property type="match status" value="1"/>
</dbReference>
<keyword evidence="4" id="KW-1185">Reference proteome</keyword>
<protein>
    <recommendedName>
        <fullName evidence="5">ClpP/crotonase</fullName>
    </recommendedName>
</protein>
<evidence type="ECO:0000256" key="1">
    <source>
        <dbReference type="ARBA" id="ARBA00005254"/>
    </source>
</evidence>
<sequence length="307" mass="32825">MSRTLVLTPTRALRAVSTGRLHLTPTLSAGLQLRCYSAVHKSQARLEPANSLLKRDDLDGVMAIVMDRPEARNALSMQMVDEMRDAIAAIAKSPSARVIILHSTGPVFCAGADLRERKTMSQPRVAQFLDDLNAMVCELEDLALPTIAAVPGPALGGGTELALGCDLRTGQKETSFTLPETKLGIIPGAGGTQRLTKLLGMSRAMEIIFTGRRIAADEAKQIGLLDIIAPEGQSALDAAGNLAAQMLTSAPLSLRAAKKAIKAAPGTPIKEGLRLEREAYKPLLTSEDRDEGLRAFAEKRKPKFVGR</sequence>
<name>A0A427Y6K8_9TREE</name>
<dbReference type="OrthoDB" id="410701at2759"/>
<dbReference type="Gene3D" id="3.90.226.10">
    <property type="entry name" value="2-enoyl-CoA Hydratase, Chain A, domain 1"/>
    <property type="match status" value="1"/>
</dbReference>
<dbReference type="GO" id="GO:0006635">
    <property type="term" value="P:fatty acid beta-oxidation"/>
    <property type="evidence" value="ECO:0007669"/>
    <property type="project" value="TreeGrafter"/>
</dbReference>
<dbReference type="EMBL" id="RSCE01000002">
    <property type="protein sequence ID" value="RSH86733.1"/>
    <property type="molecule type" value="Genomic_DNA"/>
</dbReference>
<evidence type="ECO:0000313" key="4">
    <source>
        <dbReference type="Proteomes" id="UP000279236"/>
    </source>
</evidence>
<evidence type="ECO:0008006" key="5">
    <source>
        <dbReference type="Google" id="ProtNLM"/>
    </source>
</evidence>
<proteinExistence type="inferred from homology"/>
<dbReference type="GeneID" id="39589547"/>
<dbReference type="PANTHER" id="PTHR11941">
    <property type="entry name" value="ENOYL-COA HYDRATASE-RELATED"/>
    <property type="match status" value="1"/>
</dbReference>
<keyword evidence="2" id="KW-0456">Lyase</keyword>
<dbReference type="RefSeq" id="XP_028479518.1">
    <property type="nucleotide sequence ID" value="XM_028620546.1"/>
</dbReference>
<dbReference type="PANTHER" id="PTHR11941:SF171">
    <property type="entry name" value="SD19268P"/>
    <property type="match status" value="1"/>
</dbReference>
<dbReference type="STRING" id="105984.A0A427Y6K8"/>
<accession>A0A427Y6K8</accession>
<organism evidence="3 4">
    <name type="scientific">Apiotrichum porosum</name>
    <dbReference type="NCBI Taxonomy" id="105984"/>
    <lineage>
        <taxon>Eukaryota</taxon>
        <taxon>Fungi</taxon>
        <taxon>Dikarya</taxon>
        <taxon>Basidiomycota</taxon>
        <taxon>Agaricomycotina</taxon>
        <taxon>Tremellomycetes</taxon>
        <taxon>Trichosporonales</taxon>
        <taxon>Trichosporonaceae</taxon>
        <taxon>Apiotrichum</taxon>
    </lineage>
</organism>
<gene>
    <name evidence="3" type="ORF">EHS24_005004</name>
</gene>
<dbReference type="GO" id="GO:0016836">
    <property type="term" value="F:hydro-lyase activity"/>
    <property type="evidence" value="ECO:0007669"/>
    <property type="project" value="UniProtKB-ARBA"/>
</dbReference>
<dbReference type="FunFam" id="3.90.226.10:FF:000009">
    <property type="entry name" value="Carnitinyl-CoA dehydratase"/>
    <property type="match status" value="1"/>
</dbReference>
<dbReference type="InterPro" id="IPR014748">
    <property type="entry name" value="Enoyl-CoA_hydra_C"/>
</dbReference>
<dbReference type="Proteomes" id="UP000279236">
    <property type="component" value="Unassembled WGS sequence"/>
</dbReference>
<evidence type="ECO:0000256" key="2">
    <source>
        <dbReference type="ARBA" id="ARBA00023239"/>
    </source>
</evidence>
<dbReference type="AlphaFoldDB" id="A0A427Y6K8"/>
<dbReference type="InterPro" id="IPR001753">
    <property type="entry name" value="Enoyl-CoA_hydra/iso"/>
</dbReference>
<dbReference type="Gene3D" id="1.10.12.10">
    <property type="entry name" value="Lyase 2-enoyl-coa Hydratase, Chain A, domain 2"/>
    <property type="match status" value="1"/>
</dbReference>
<evidence type="ECO:0000313" key="3">
    <source>
        <dbReference type="EMBL" id="RSH86733.1"/>
    </source>
</evidence>
<dbReference type="Pfam" id="PF00378">
    <property type="entry name" value="ECH_1"/>
    <property type="match status" value="1"/>
</dbReference>